<organism evidence="1">
    <name type="scientific">Strongyloides stercoralis</name>
    <name type="common">Threadworm</name>
    <dbReference type="NCBI Taxonomy" id="6248"/>
    <lineage>
        <taxon>Eukaryota</taxon>
        <taxon>Metazoa</taxon>
        <taxon>Ecdysozoa</taxon>
        <taxon>Nematoda</taxon>
        <taxon>Chromadorea</taxon>
        <taxon>Rhabditida</taxon>
        <taxon>Tylenchina</taxon>
        <taxon>Panagrolaimomorpha</taxon>
        <taxon>Strongyloidoidea</taxon>
        <taxon>Strongyloididae</taxon>
        <taxon>Strongyloides</taxon>
    </lineage>
</organism>
<dbReference type="WBParaSite" id="SSTP_0001132900.1">
    <property type="protein sequence ID" value="SSTP_0001132900.1"/>
    <property type="gene ID" value="SSTP_0001132900"/>
</dbReference>
<sequence length="18" mass="2249">MEIDKFESVNLKYLQYDI</sequence>
<evidence type="ECO:0000313" key="1">
    <source>
        <dbReference type="WBParaSite" id="SSTP_0001132900.1"/>
    </source>
</evidence>
<protein>
    <submittedName>
        <fullName evidence="1">Uncharacterized protein</fullName>
    </submittedName>
</protein>
<accession>A0A0K0EPE5</accession>
<name>A0A0K0EPE5_STRER</name>
<proteinExistence type="predicted"/>
<dbReference type="AlphaFoldDB" id="A0A0K0EPE5"/>
<reference evidence="1" key="1">
    <citation type="submission" date="2015-08" db="UniProtKB">
        <authorList>
            <consortium name="WormBaseParasite"/>
        </authorList>
    </citation>
    <scope>IDENTIFICATION</scope>
</reference>